<comment type="caution">
    <text evidence="1">The sequence shown here is derived from an EMBL/GenBank/DDBJ whole genome shotgun (WGS) entry which is preliminary data.</text>
</comment>
<reference evidence="2" key="1">
    <citation type="journal article" date="2019" name="Int. J. Syst. Evol. Microbiol.">
        <title>The Global Catalogue of Microorganisms (GCM) 10K type strain sequencing project: providing services to taxonomists for standard genome sequencing and annotation.</title>
        <authorList>
            <consortium name="The Broad Institute Genomics Platform"/>
            <consortium name="The Broad Institute Genome Sequencing Center for Infectious Disease"/>
            <person name="Wu L."/>
            <person name="Ma J."/>
        </authorList>
    </citation>
    <scope>NUCLEOTIDE SEQUENCE [LARGE SCALE GENOMIC DNA]</scope>
    <source>
        <strain evidence="2">JCM 17250</strain>
    </source>
</reference>
<organism evidence="1 2">
    <name type="scientific">Amphibacillus indicireducens</name>
    <dbReference type="NCBI Taxonomy" id="1076330"/>
    <lineage>
        <taxon>Bacteria</taxon>
        <taxon>Bacillati</taxon>
        <taxon>Bacillota</taxon>
        <taxon>Bacilli</taxon>
        <taxon>Bacillales</taxon>
        <taxon>Bacillaceae</taxon>
        <taxon>Amphibacillus</taxon>
    </lineage>
</organism>
<dbReference type="InterPro" id="IPR029058">
    <property type="entry name" value="AB_hydrolase_fold"/>
</dbReference>
<keyword evidence="1" id="KW-0378">Hydrolase</keyword>
<evidence type="ECO:0000313" key="1">
    <source>
        <dbReference type="EMBL" id="GAA4070856.1"/>
    </source>
</evidence>
<proteinExistence type="predicted"/>
<dbReference type="PANTHER" id="PTHR48098:SF1">
    <property type="entry name" value="DIACYLGLYCEROL ACYLTRANSFERASE_MYCOLYLTRANSFERASE AG85A"/>
    <property type="match status" value="1"/>
</dbReference>
<gene>
    <name evidence="1" type="ORF">GCM10022410_15550</name>
</gene>
<dbReference type="PANTHER" id="PTHR48098">
    <property type="entry name" value="ENTEROCHELIN ESTERASE-RELATED"/>
    <property type="match status" value="1"/>
</dbReference>
<dbReference type="Proteomes" id="UP001501734">
    <property type="component" value="Unassembled WGS sequence"/>
</dbReference>
<keyword evidence="2" id="KW-1185">Reference proteome</keyword>
<dbReference type="GO" id="GO:0016787">
    <property type="term" value="F:hydrolase activity"/>
    <property type="evidence" value="ECO:0007669"/>
    <property type="project" value="UniProtKB-KW"/>
</dbReference>
<dbReference type="Gene3D" id="3.40.50.1820">
    <property type="entry name" value="alpha/beta hydrolase"/>
    <property type="match status" value="1"/>
</dbReference>
<dbReference type="Pfam" id="PF00756">
    <property type="entry name" value="Esterase"/>
    <property type="match status" value="1"/>
</dbReference>
<protein>
    <submittedName>
        <fullName evidence="1">Alpha/beta hydrolase family protein</fullName>
    </submittedName>
</protein>
<name>A0ABP7VNL8_9BACI</name>
<dbReference type="SUPFAM" id="SSF53474">
    <property type="entry name" value="alpha/beta-Hydrolases"/>
    <property type="match status" value="1"/>
</dbReference>
<dbReference type="EMBL" id="BAABDL010000085">
    <property type="protein sequence ID" value="GAA4070856.1"/>
    <property type="molecule type" value="Genomic_DNA"/>
</dbReference>
<sequence>MARMTCEFFSEALTKQTTMMVVLPDKPLKNEDGTIKPYPTLYLLHGFSDDHSMWTRQTSVERYANERGLAVVMPDVDHSFYTDMRYGKKYWTFLTEEVPNKARFFFPLSDRREDNFVAGLSMGGYGAFKWLLNQPDQFAAGASLSGVLDLANHEQVDQGDNPKNQSVFNAFGGENLVGTSHDIFHLAKQVDQLAGLKPKLYHACGTEDFLFDHNVRFKELTDTLSLDIETIFDPGEHEWGYWDHHIKQVINWLPIQ</sequence>
<dbReference type="InterPro" id="IPR000801">
    <property type="entry name" value="Esterase-like"/>
</dbReference>
<evidence type="ECO:0000313" key="2">
    <source>
        <dbReference type="Proteomes" id="UP001501734"/>
    </source>
</evidence>
<dbReference type="InterPro" id="IPR050583">
    <property type="entry name" value="Mycobacterial_A85_antigen"/>
</dbReference>
<dbReference type="RefSeq" id="WP_344911940.1">
    <property type="nucleotide sequence ID" value="NZ_BAABDL010000085.1"/>
</dbReference>
<accession>A0ABP7VNL8</accession>